<dbReference type="AlphaFoldDB" id="A0A7C1H2V9"/>
<evidence type="ECO:0000256" key="8">
    <source>
        <dbReference type="RuleBase" id="RU367029"/>
    </source>
</evidence>
<evidence type="ECO:0000256" key="6">
    <source>
        <dbReference type="ARBA" id="ARBA00022967"/>
    </source>
</evidence>
<dbReference type="Proteomes" id="UP000886198">
    <property type="component" value="Unassembled WGS sequence"/>
</dbReference>
<accession>A0A7C1H2V9</accession>
<dbReference type="EMBL" id="DSBT01000092">
    <property type="protein sequence ID" value="HDP77165.1"/>
    <property type="molecule type" value="Genomic_DNA"/>
</dbReference>
<evidence type="ECO:0000256" key="7">
    <source>
        <dbReference type="ARBA" id="ARBA00023136"/>
    </source>
</evidence>
<proteinExistence type="inferred from homology"/>
<dbReference type="EC" id="7.5.2.11" evidence="8"/>
<comment type="subcellular location">
    <subcellularLocation>
        <location evidence="8">Cell membrane</location>
        <topology evidence="8">Peripheral membrane protein</topology>
    </subcellularLocation>
</comment>
<dbReference type="GO" id="GO:0043211">
    <property type="term" value="F:ABC-type carbohydrate transporter activity"/>
    <property type="evidence" value="ECO:0007669"/>
    <property type="project" value="UniProtKB-UniRule"/>
</dbReference>
<evidence type="ECO:0000259" key="9">
    <source>
        <dbReference type="PROSITE" id="PS50893"/>
    </source>
</evidence>
<dbReference type="InterPro" id="IPR003439">
    <property type="entry name" value="ABC_transporter-like_ATP-bd"/>
</dbReference>
<keyword evidence="4 8" id="KW-0547">Nucleotide-binding</keyword>
<reference evidence="10" key="1">
    <citation type="journal article" date="2020" name="mSystems">
        <title>Genome- and Community-Level Interaction Insights into Carbon Utilization and Element Cycling Functions of Hydrothermarchaeota in Hydrothermal Sediment.</title>
        <authorList>
            <person name="Zhou Z."/>
            <person name="Liu Y."/>
            <person name="Xu W."/>
            <person name="Pan J."/>
            <person name="Luo Z.H."/>
            <person name="Li M."/>
        </authorList>
    </citation>
    <scope>NUCLEOTIDE SEQUENCE [LARGE SCALE GENOMIC DNA]</scope>
    <source>
        <strain evidence="10">SpSt-1179</strain>
    </source>
</reference>
<evidence type="ECO:0000256" key="2">
    <source>
        <dbReference type="ARBA" id="ARBA00022475"/>
    </source>
</evidence>
<keyword evidence="1 8" id="KW-0813">Transport</keyword>
<dbReference type="SUPFAM" id="SSF52540">
    <property type="entry name" value="P-loop containing nucleoside triphosphate hydrolases"/>
    <property type="match status" value="2"/>
</dbReference>
<keyword evidence="8" id="KW-0762">Sugar transport</keyword>
<dbReference type="GO" id="GO:0005886">
    <property type="term" value="C:plasma membrane"/>
    <property type="evidence" value="ECO:0007669"/>
    <property type="project" value="UniProtKB-SubCell"/>
</dbReference>
<dbReference type="PANTHER" id="PTHR43790:SF7">
    <property type="entry name" value="GALACTOSE_METHYL GALACTOSIDE IMPORT ATP-BINDING PROTEIN MGLA"/>
    <property type="match status" value="1"/>
</dbReference>
<organism evidence="10">
    <name type="scientific">Mesotoga infera</name>
    <dbReference type="NCBI Taxonomy" id="1236046"/>
    <lineage>
        <taxon>Bacteria</taxon>
        <taxon>Thermotogati</taxon>
        <taxon>Thermotogota</taxon>
        <taxon>Thermotogae</taxon>
        <taxon>Kosmotogales</taxon>
        <taxon>Kosmotogaceae</taxon>
        <taxon>Mesotoga</taxon>
    </lineage>
</organism>
<feature type="non-terminal residue" evidence="10">
    <location>
        <position position="393"/>
    </location>
</feature>
<keyword evidence="6 8" id="KW-1278">Translocase</keyword>
<comment type="catalytic activity">
    <reaction evidence="8">
        <text>D-galactose(out) + ATP + H2O = D-galactose(in) + ADP + phosphate + H(+)</text>
        <dbReference type="Rhea" id="RHEA:60156"/>
        <dbReference type="ChEBI" id="CHEBI:4139"/>
        <dbReference type="ChEBI" id="CHEBI:15377"/>
        <dbReference type="ChEBI" id="CHEBI:15378"/>
        <dbReference type="ChEBI" id="CHEBI:30616"/>
        <dbReference type="ChEBI" id="CHEBI:43474"/>
        <dbReference type="ChEBI" id="CHEBI:456216"/>
        <dbReference type="EC" id="7.5.2.11"/>
    </reaction>
</comment>
<dbReference type="PROSITE" id="PS50893">
    <property type="entry name" value="ABC_TRANSPORTER_2"/>
    <property type="match status" value="1"/>
</dbReference>
<dbReference type="GO" id="GO:0016887">
    <property type="term" value="F:ATP hydrolysis activity"/>
    <property type="evidence" value="ECO:0007669"/>
    <property type="project" value="InterPro"/>
</dbReference>
<comment type="similarity">
    <text evidence="8">Belongs to the ABC transporter superfamily.</text>
</comment>
<dbReference type="PANTHER" id="PTHR43790">
    <property type="entry name" value="CARBOHYDRATE TRANSPORT ATP-BINDING PROTEIN MG119-RELATED"/>
    <property type="match status" value="1"/>
</dbReference>
<protein>
    <recommendedName>
        <fullName evidence="8">Ribose/galactose/methyl galactoside import ATP-binding protein</fullName>
        <ecNumber evidence="8">7.5.2.11</ecNumber>
    </recommendedName>
</protein>
<evidence type="ECO:0000313" key="10">
    <source>
        <dbReference type="EMBL" id="HDP77165.1"/>
    </source>
</evidence>
<dbReference type="Pfam" id="PF00005">
    <property type="entry name" value="ABC_tran"/>
    <property type="match status" value="2"/>
</dbReference>
<keyword evidence="5 8" id="KW-0067">ATP-binding</keyword>
<dbReference type="InterPro" id="IPR027417">
    <property type="entry name" value="P-loop_NTPase"/>
</dbReference>
<sequence length="393" mass="43706">MSDKNIVLKTVSISKSFPGVKALNNVDFDLLEGEIHAICGENGAGKSTLCNVLTGIVRPDEGNVFLNGAEVRLTHPSQALRLGIRMVYQERNLIPYLTGAQNILLREEPVKGGFLIDEKAILSKAEDLSELYNLRVPLGIPVALLSSAQRQAIEILRAFLYKPKILILDEPTSSLTEAEVKSLFSAIHQIKDEGVSVILITHKLEEVFENADRISIFRNGERVTTRNKEDLSEEEAIRLMVNRNISSLFPEVTNRSGDMILQVENLSGSGFLKDISIHLNKGEVLGLYGLIGSGRTEFIEHLYGLRETKIGRVIVKGKEVQPNVHRMIEEGVFLVPDDRREKGLLTSLNLKKNLTISYIDEFSRLMGVVSAKKENSLVKSILDKSSLSLKYSN</sequence>
<keyword evidence="2 8" id="KW-1003">Cell membrane</keyword>
<dbReference type="SMART" id="SM00382">
    <property type="entry name" value="AAA"/>
    <property type="match status" value="1"/>
</dbReference>
<dbReference type="Gene3D" id="3.40.50.300">
    <property type="entry name" value="P-loop containing nucleotide triphosphate hydrolases"/>
    <property type="match status" value="2"/>
</dbReference>
<dbReference type="InterPro" id="IPR003593">
    <property type="entry name" value="AAA+_ATPase"/>
</dbReference>
<dbReference type="GO" id="GO:0005524">
    <property type="term" value="F:ATP binding"/>
    <property type="evidence" value="ECO:0007669"/>
    <property type="project" value="UniProtKB-UniRule"/>
</dbReference>
<name>A0A7C1H2V9_9BACT</name>
<comment type="caution">
    <text evidence="10">The sequence shown here is derived from an EMBL/GenBank/DDBJ whole genome shotgun (WGS) entry which is preliminary data.</text>
</comment>
<evidence type="ECO:0000256" key="4">
    <source>
        <dbReference type="ARBA" id="ARBA00022741"/>
    </source>
</evidence>
<evidence type="ECO:0000256" key="3">
    <source>
        <dbReference type="ARBA" id="ARBA00022737"/>
    </source>
</evidence>
<keyword evidence="3" id="KW-0677">Repeat</keyword>
<comment type="function">
    <text evidence="8">Part of an ABC transporter complex involved in carbohydrate import. Could be involved in ribose, galactose and/or methyl galactoside import. Responsible for energy coupling to the transport system.</text>
</comment>
<keyword evidence="7 8" id="KW-0472">Membrane</keyword>
<dbReference type="CDD" id="cd03216">
    <property type="entry name" value="ABC_Carb_Monos_I"/>
    <property type="match status" value="1"/>
</dbReference>
<evidence type="ECO:0000256" key="1">
    <source>
        <dbReference type="ARBA" id="ARBA00022448"/>
    </source>
</evidence>
<feature type="domain" description="ABC transporter" evidence="9">
    <location>
        <begin position="8"/>
        <end position="244"/>
    </location>
</feature>
<evidence type="ECO:0000256" key="5">
    <source>
        <dbReference type="ARBA" id="ARBA00022840"/>
    </source>
</evidence>
<gene>
    <name evidence="10" type="ORF">ENN47_03080</name>
</gene>
<dbReference type="InterPro" id="IPR050107">
    <property type="entry name" value="ABC_carbohydrate_import_ATPase"/>
</dbReference>